<dbReference type="PANTHER" id="PTHR47505:SF1">
    <property type="entry name" value="DNA UTILIZATION PROTEIN YHGH"/>
    <property type="match status" value="1"/>
</dbReference>
<comment type="similarity">
    <text evidence="1">Belongs to the ComF/GntX family.</text>
</comment>
<dbReference type="Proteomes" id="UP000242515">
    <property type="component" value="Unassembled WGS sequence"/>
</dbReference>
<dbReference type="InterPro" id="IPR000836">
    <property type="entry name" value="PRTase_dom"/>
</dbReference>
<evidence type="ECO:0000256" key="1">
    <source>
        <dbReference type="ARBA" id="ARBA00008007"/>
    </source>
</evidence>
<evidence type="ECO:0000313" key="3">
    <source>
        <dbReference type="EMBL" id="SER03050.1"/>
    </source>
</evidence>
<accession>A0A1H9KV85</accession>
<dbReference type="InterPro" id="IPR029057">
    <property type="entry name" value="PRTase-like"/>
</dbReference>
<dbReference type="SUPFAM" id="SSF53271">
    <property type="entry name" value="PRTase-like"/>
    <property type="match status" value="1"/>
</dbReference>
<dbReference type="OrthoDB" id="9793412at2"/>
<evidence type="ECO:0000313" key="4">
    <source>
        <dbReference type="Proteomes" id="UP000242515"/>
    </source>
</evidence>
<protein>
    <submittedName>
        <fullName evidence="3">ComF family protein</fullName>
    </submittedName>
</protein>
<keyword evidence="4" id="KW-1185">Reference proteome</keyword>
<name>A0A1H9KV85_9GAMM</name>
<dbReference type="InterPro" id="IPR051910">
    <property type="entry name" value="ComF/GntX_DNA_util-trans"/>
</dbReference>
<sequence>MLTIKSRCWICMLPVWQASVGICSWCEQKLLLDQPRCLSCALPTDAVSITCSACQQSPFSWQGTITAANYLPPLSKLLHQFKFSSQTALAAMLSRLILLNYLHYRRHYQWQKPDVVVAVPLHPKRYQQRGFNQSDLLARPLARWLACQYWPNAIRCTKLTSAQHTLDRASRQHNLDRVYDVTTTLYGKHVALVDDVLTTGATAREIVRLLQQQQAASVQVWCLCRTL</sequence>
<dbReference type="Pfam" id="PF00156">
    <property type="entry name" value="Pribosyltran"/>
    <property type="match status" value="1"/>
</dbReference>
<reference evidence="4" key="1">
    <citation type="submission" date="2016-10" db="EMBL/GenBank/DDBJ databases">
        <authorList>
            <person name="Varghese N."/>
            <person name="Submissions S."/>
        </authorList>
    </citation>
    <scope>NUCLEOTIDE SEQUENCE [LARGE SCALE GENOMIC DNA]</scope>
    <source>
        <strain evidence="4">8N4</strain>
    </source>
</reference>
<dbReference type="AlphaFoldDB" id="A0A1H9KV85"/>
<gene>
    <name evidence="3" type="ORF">SAMN05216522_11051</name>
</gene>
<dbReference type="Gene3D" id="3.40.50.2020">
    <property type="match status" value="1"/>
</dbReference>
<feature type="domain" description="Phosphoribosyltransferase" evidence="2">
    <location>
        <begin position="181"/>
        <end position="225"/>
    </location>
</feature>
<dbReference type="STRING" id="988801.SAMN05216522_11051"/>
<dbReference type="EMBL" id="FOGC01000010">
    <property type="protein sequence ID" value="SER03050.1"/>
    <property type="molecule type" value="Genomic_DNA"/>
</dbReference>
<proteinExistence type="inferred from homology"/>
<organism evidence="3 4">
    <name type="scientific">Rosenbergiella nectarea</name>
    <dbReference type="NCBI Taxonomy" id="988801"/>
    <lineage>
        <taxon>Bacteria</taxon>
        <taxon>Pseudomonadati</taxon>
        <taxon>Pseudomonadota</taxon>
        <taxon>Gammaproteobacteria</taxon>
        <taxon>Enterobacterales</taxon>
        <taxon>Erwiniaceae</taxon>
        <taxon>Rosenbergiella</taxon>
    </lineage>
</organism>
<dbReference type="CDD" id="cd06223">
    <property type="entry name" value="PRTases_typeI"/>
    <property type="match status" value="1"/>
</dbReference>
<evidence type="ECO:0000259" key="2">
    <source>
        <dbReference type="Pfam" id="PF00156"/>
    </source>
</evidence>
<dbReference type="PANTHER" id="PTHR47505">
    <property type="entry name" value="DNA UTILIZATION PROTEIN YHGH"/>
    <property type="match status" value="1"/>
</dbReference>